<protein>
    <submittedName>
        <fullName evidence="1">Uncharacterized protein</fullName>
    </submittedName>
</protein>
<evidence type="ECO:0000313" key="2">
    <source>
        <dbReference type="Proteomes" id="UP000191901"/>
    </source>
</evidence>
<evidence type="ECO:0000313" key="1">
    <source>
        <dbReference type="EMBL" id="ASC71944.1"/>
    </source>
</evidence>
<name>A0A1Z3HNR1_9CYAN</name>
<gene>
    <name evidence="1" type="ORF">XM38_028980</name>
</gene>
<dbReference type="EMBL" id="CP021983">
    <property type="protein sequence ID" value="ASC71944.1"/>
    <property type="molecule type" value="Genomic_DNA"/>
</dbReference>
<dbReference type="Proteomes" id="UP000191901">
    <property type="component" value="Chromosome"/>
</dbReference>
<reference evidence="1 2" key="1">
    <citation type="journal article" date="2016" name="Biochim. Biophys. Acta">
        <title>Characterization of red-shifted phycobilisomes isolated from the chlorophyll f-containing cyanobacterium Halomicronema hongdechloris.</title>
        <authorList>
            <person name="Li Y."/>
            <person name="Lin Y."/>
            <person name="Garvey C.J."/>
            <person name="Birch D."/>
            <person name="Corkery R.W."/>
            <person name="Loughlin P.C."/>
            <person name="Scheer H."/>
            <person name="Willows R.D."/>
            <person name="Chen M."/>
        </authorList>
    </citation>
    <scope>NUCLEOTIDE SEQUENCE [LARGE SCALE GENOMIC DNA]</scope>
    <source>
        <strain evidence="1 2">C2206</strain>
    </source>
</reference>
<keyword evidence="2" id="KW-1185">Reference proteome</keyword>
<accession>A0A1Z3HNR1</accession>
<proteinExistence type="predicted"/>
<sequence>MARLRTAMAAVGRALDRAQLVFGSRMADALRLAHHPLEECLSVPGSIVGITPLVQQIVMQLVVHGINKPTIESAGILPAT</sequence>
<dbReference type="KEGG" id="hhg:XM38_028980"/>
<dbReference type="AlphaFoldDB" id="A0A1Z3HNR1"/>
<dbReference type="RefSeq" id="WP_088430166.1">
    <property type="nucleotide sequence ID" value="NZ_CP021983.2"/>
</dbReference>
<organism evidence="1 2">
    <name type="scientific">Halomicronema hongdechloris C2206</name>
    <dbReference type="NCBI Taxonomy" id="1641165"/>
    <lineage>
        <taxon>Bacteria</taxon>
        <taxon>Bacillati</taxon>
        <taxon>Cyanobacteriota</taxon>
        <taxon>Cyanophyceae</taxon>
        <taxon>Nodosilineales</taxon>
        <taxon>Nodosilineaceae</taxon>
        <taxon>Halomicronema</taxon>
    </lineage>
</organism>